<dbReference type="Ensembl" id="ENSAMET00000031384.1">
    <property type="protein sequence ID" value="ENSAMEP00000034061.1"/>
    <property type="gene ID" value="ENSAMEG00000027686.1"/>
</dbReference>
<sequence length="254" mass="29899">MIATYENTLHPTYLDSQKGNGSRDVTKTLQYPAEDLNSKWKKEILQPPQSEMEVTTWEIKPPNFSYKLYTSLRFPEKPSRSIKEEQGREKGNFGETRLHLPSIRNHPKKAKSPEVITTFPHPESRKAKLMLVKNGKYPNGVYLNPKLHDFQYQYNLSNFVTTCERDLFGLEFKSRHLSTVHGCHLLKDDKQKNSIERFISYKPHECTWDSKLILLKALWPIKSASFTRHRRRQDEYSGFKDCVEEKFTQTCKNR</sequence>
<evidence type="ECO:0000256" key="1">
    <source>
        <dbReference type="SAM" id="MobiDB-lite"/>
    </source>
</evidence>
<gene>
    <name evidence="2" type="primary">C7orf78</name>
</gene>
<name>A0A7N5K2T4_AILME</name>
<evidence type="ECO:0000313" key="2">
    <source>
        <dbReference type="Ensembl" id="ENSAMEP00000034061.1"/>
    </source>
</evidence>
<reference evidence="2 3" key="1">
    <citation type="journal article" date="2010" name="Nature">
        <title>The sequence and de novo assembly of the giant panda genome.</title>
        <authorList>
            <person name="Li R."/>
            <person name="Fan W."/>
            <person name="Tian G."/>
            <person name="Zhu H."/>
            <person name="He L."/>
            <person name="Cai J."/>
            <person name="Huang Q."/>
            <person name="Cai Q."/>
            <person name="Li B."/>
            <person name="Bai Y."/>
            <person name="Zhang Z."/>
            <person name="Zhang Y."/>
            <person name="Wang W."/>
            <person name="Li J."/>
            <person name="Wei F."/>
            <person name="Li H."/>
            <person name="Jian M."/>
            <person name="Li J."/>
            <person name="Zhang Z."/>
            <person name="Nielsen R."/>
            <person name="Li D."/>
            <person name="Gu W."/>
            <person name="Yang Z."/>
            <person name="Xuan Z."/>
            <person name="Ryder O.A."/>
            <person name="Leung F.C."/>
            <person name="Zhou Y."/>
            <person name="Cao J."/>
            <person name="Sun X."/>
            <person name="Fu Y."/>
            <person name="Fang X."/>
            <person name="Guo X."/>
            <person name="Wang B."/>
            <person name="Hou R."/>
            <person name="Shen F."/>
            <person name="Mu B."/>
            <person name="Ni P."/>
            <person name="Lin R."/>
            <person name="Qian W."/>
            <person name="Wang G."/>
            <person name="Yu C."/>
            <person name="Nie W."/>
            <person name="Wang J."/>
            <person name="Wu Z."/>
            <person name="Liang H."/>
            <person name="Min J."/>
            <person name="Wu Q."/>
            <person name="Cheng S."/>
            <person name="Ruan J."/>
            <person name="Wang M."/>
            <person name="Shi Z."/>
            <person name="Wen M."/>
            <person name="Liu B."/>
            <person name="Ren X."/>
            <person name="Zheng H."/>
            <person name="Dong D."/>
            <person name="Cook K."/>
            <person name="Shan G."/>
            <person name="Zhang H."/>
            <person name="Kosiol C."/>
            <person name="Xie X."/>
            <person name="Lu Z."/>
            <person name="Zheng H."/>
            <person name="Li Y."/>
            <person name="Steiner C.C."/>
            <person name="Lam T.T."/>
            <person name="Lin S."/>
            <person name="Zhang Q."/>
            <person name="Li G."/>
            <person name="Tian J."/>
            <person name="Gong T."/>
            <person name="Liu H."/>
            <person name="Zhang D."/>
            <person name="Fang L."/>
            <person name="Ye C."/>
            <person name="Zhang J."/>
            <person name="Hu W."/>
            <person name="Xu A."/>
            <person name="Ren Y."/>
            <person name="Zhang G."/>
            <person name="Bruford M.W."/>
            <person name="Li Q."/>
            <person name="Ma L."/>
            <person name="Guo Y."/>
            <person name="An N."/>
            <person name="Hu Y."/>
            <person name="Zheng Y."/>
            <person name="Shi Y."/>
            <person name="Li Z."/>
            <person name="Liu Q."/>
            <person name="Chen Y."/>
            <person name="Zhao J."/>
            <person name="Qu N."/>
            <person name="Zhao S."/>
            <person name="Tian F."/>
            <person name="Wang X."/>
            <person name="Wang H."/>
            <person name="Xu L."/>
            <person name="Liu X."/>
            <person name="Vinar T."/>
            <person name="Wang Y."/>
            <person name="Lam T.W."/>
            <person name="Yiu S.M."/>
            <person name="Liu S."/>
            <person name="Zhang H."/>
            <person name="Li D."/>
            <person name="Huang Y."/>
            <person name="Wang X."/>
            <person name="Yang G."/>
            <person name="Jiang Z."/>
            <person name="Wang J."/>
            <person name="Qin N."/>
            <person name="Li L."/>
            <person name="Li J."/>
            <person name="Bolund L."/>
            <person name="Kristiansen K."/>
            <person name="Wong G.K."/>
            <person name="Olson M."/>
            <person name="Zhang X."/>
            <person name="Li S."/>
            <person name="Yang H."/>
            <person name="Wang J."/>
            <person name="Wang J."/>
        </authorList>
    </citation>
    <scope>NUCLEOTIDE SEQUENCE [LARGE SCALE GENOMIC DNA]</scope>
</reference>
<feature type="compositionally biased region" description="Polar residues" evidence="1">
    <location>
        <begin position="1"/>
        <end position="20"/>
    </location>
</feature>
<keyword evidence="3" id="KW-1185">Reference proteome</keyword>
<protein>
    <submittedName>
        <fullName evidence="2">Chromosome 7 open reading frame 78</fullName>
    </submittedName>
</protein>
<dbReference type="InParanoid" id="A0A7N5K2T4"/>
<dbReference type="AlphaFoldDB" id="A0A7N5K2T4"/>
<dbReference type="Proteomes" id="UP000008912">
    <property type="component" value="Unassembled WGS sequence"/>
</dbReference>
<feature type="region of interest" description="Disordered" evidence="1">
    <location>
        <begin position="1"/>
        <end position="23"/>
    </location>
</feature>
<dbReference type="GeneTree" id="ENSGT00850000133584"/>
<reference evidence="2" key="3">
    <citation type="submission" date="2025-09" db="UniProtKB">
        <authorList>
            <consortium name="Ensembl"/>
        </authorList>
    </citation>
    <scope>IDENTIFICATION</scope>
</reference>
<evidence type="ECO:0000313" key="3">
    <source>
        <dbReference type="Proteomes" id="UP000008912"/>
    </source>
</evidence>
<proteinExistence type="predicted"/>
<accession>A0A7N5K2T4</accession>
<reference evidence="2" key="2">
    <citation type="submission" date="2025-08" db="UniProtKB">
        <authorList>
            <consortium name="Ensembl"/>
        </authorList>
    </citation>
    <scope>IDENTIFICATION</scope>
</reference>
<organism evidence="2 3">
    <name type="scientific">Ailuropoda melanoleuca</name>
    <name type="common">Giant panda</name>
    <dbReference type="NCBI Taxonomy" id="9646"/>
    <lineage>
        <taxon>Eukaryota</taxon>
        <taxon>Metazoa</taxon>
        <taxon>Chordata</taxon>
        <taxon>Craniata</taxon>
        <taxon>Vertebrata</taxon>
        <taxon>Euteleostomi</taxon>
        <taxon>Mammalia</taxon>
        <taxon>Eutheria</taxon>
        <taxon>Laurasiatheria</taxon>
        <taxon>Carnivora</taxon>
        <taxon>Caniformia</taxon>
        <taxon>Ursidae</taxon>
        <taxon>Ailuropoda</taxon>
    </lineage>
</organism>